<sequence>MEYINNNTYGIHLLFIPSDFICVFPENLRGQFISAHKGFLTFNATTITGYTTTVPNLPVVSWECQIKEGNKYKLQAIESTATFGGTLFLHLCLEIHAVSENKFYYYLGTNRHSFAQDYVEGVIATDATTALNDVDNSCNRAEPYNPGSYILLVKDGSVESGNATIQCPTDLLAVFSGVNITNSAGTKEYCEDTTLDVCNDRTMLNYTYNDTCSTVKTYSAGGVYSCVYAIEDSGTTYLGVWNNDTTVDDSTTFRFTCYAFQKSGGIVYATEAPRFCNDSDQTSTAVGSINGGNIIELYNIIQTCLDVESTTTTSPTTTVAPEEVVPASLDLLALLPLILLIPLFILLFFLIKRYVIPKIKARKKEVVITELRKLIVSLSASVVL</sequence>
<comment type="caution">
    <text evidence="3">The sequence shown here is derived from an EMBL/GenBank/DDBJ whole genome shotgun (WGS) entry which is preliminary data.</text>
</comment>
<feature type="domain" description="DUF7042" evidence="2">
    <location>
        <begin position="166"/>
        <end position="283"/>
    </location>
</feature>
<proteinExistence type="predicted"/>
<keyword evidence="4" id="KW-1185">Reference proteome</keyword>
<keyword evidence="1" id="KW-0472">Membrane</keyword>
<dbReference type="Proteomes" id="UP001217089">
    <property type="component" value="Unassembled WGS sequence"/>
</dbReference>
<organism evidence="3 4">
    <name type="scientific">Tegillarca granosa</name>
    <name type="common">Malaysian cockle</name>
    <name type="synonym">Anadara granosa</name>
    <dbReference type="NCBI Taxonomy" id="220873"/>
    <lineage>
        <taxon>Eukaryota</taxon>
        <taxon>Metazoa</taxon>
        <taxon>Spiralia</taxon>
        <taxon>Lophotrochozoa</taxon>
        <taxon>Mollusca</taxon>
        <taxon>Bivalvia</taxon>
        <taxon>Autobranchia</taxon>
        <taxon>Pteriomorphia</taxon>
        <taxon>Arcoida</taxon>
        <taxon>Arcoidea</taxon>
        <taxon>Arcidae</taxon>
        <taxon>Tegillarca</taxon>
    </lineage>
</organism>
<evidence type="ECO:0000313" key="3">
    <source>
        <dbReference type="EMBL" id="KAJ8298288.1"/>
    </source>
</evidence>
<accession>A0ABQ9E4Q2</accession>
<keyword evidence="1" id="KW-1133">Transmembrane helix</keyword>
<keyword evidence="1" id="KW-0812">Transmembrane</keyword>
<dbReference type="Pfam" id="PF23069">
    <property type="entry name" value="DUF7042"/>
    <property type="match status" value="1"/>
</dbReference>
<dbReference type="InterPro" id="IPR055470">
    <property type="entry name" value="DUF7042"/>
</dbReference>
<evidence type="ECO:0000313" key="4">
    <source>
        <dbReference type="Proteomes" id="UP001217089"/>
    </source>
</evidence>
<evidence type="ECO:0000256" key="1">
    <source>
        <dbReference type="SAM" id="Phobius"/>
    </source>
</evidence>
<evidence type="ECO:0000259" key="2">
    <source>
        <dbReference type="Pfam" id="PF23069"/>
    </source>
</evidence>
<feature type="transmembrane region" description="Helical" evidence="1">
    <location>
        <begin position="331"/>
        <end position="351"/>
    </location>
</feature>
<protein>
    <recommendedName>
        <fullName evidence="2">DUF7042 domain-containing protein</fullName>
    </recommendedName>
</protein>
<reference evidence="3 4" key="1">
    <citation type="submission" date="2022-12" db="EMBL/GenBank/DDBJ databases">
        <title>Chromosome-level genome of Tegillarca granosa.</title>
        <authorList>
            <person name="Kim J."/>
        </authorList>
    </citation>
    <scope>NUCLEOTIDE SEQUENCE [LARGE SCALE GENOMIC DNA]</scope>
    <source>
        <strain evidence="3">Teg-2019</strain>
        <tissue evidence="3">Adductor muscle</tissue>
    </source>
</reference>
<name>A0ABQ9E4Q2_TEGGR</name>
<gene>
    <name evidence="3" type="ORF">KUTeg_024819</name>
</gene>
<dbReference type="EMBL" id="JARBDR010000923">
    <property type="protein sequence ID" value="KAJ8298288.1"/>
    <property type="molecule type" value="Genomic_DNA"/>
</dbReference>